<dbReference type="EMBL" id="JADGJW010001260">
    <property type="protein sequence ID" value="KAJ3204838.1"/>
    <property type="molecule type" value="Genomic_DNA"/>
</dbReference>
<keyword evidence="8" id="KW-1185">Reference proteome</keyword>
<dbReference type="GO" id="GO:0008270">
    <property type="term" value="F:zinc ion binding"/>
    <property type="evidence" value="ECO:0007669"/>
    <property type="project" value="UniProtKB-KW"/>
</dbReference>
<dbReference type="PROSITE" id="PS00028">
    <property type="entry name" value="ZINC_FINGER_C2H2_1"/>
    <property type="match status" value="1"/>
</dbReference>
<dbReference type="Gene3D" id="3.30.160.60">
    <property type="entry name" value="Classic Zinc Finger"/>
    <property type="match status" value="1"/>
</dbReference>
<dbReference type="Proteomes" id="UP001211065">
    <property type="component" value="Unassembled WGS sequence"/>
</dbReference>
<keyword evidence="1" id="KW-0479">Metal-binding</keyword>
<evidence type="ECO:0000313" key="7">
    <source>
        <dbReference type="EMBL" id="KAJ3204838.1"/>
    </source>
</evidence>
<dbReference type="PANTHER" id="PTHR24408:SF58">
    <property type="entry name" value="TRANSCRIPTION FACTOR (TFIIIA), PUTATIVE (AFU_ORTHOLOGUE AFUA_1G05150)-RELATED"/>
    <property type="match status" value="1"/>
</dbReference>
<comment type="caution">
    <text evidence="7">The sequence shown here is derived from an EMBL/GenBank/DDBJ whole genome shotgun (WGS) entry which is preliminary data.</text>
</comment>
<evidence type="ECO:0000259" key="6">
    <source>
        <dbReference type="PROSITE" id="PS50157"/>
    </source>
</evidence>
<keyword evidence="4" id="KW-0862">Zinc</keyword>
<name>A0AAD5TX67_9FUNG</name>
<accession>A0AAD5TX67</accession>
<keyword evidence="3 5" id="KW-0863">Zinc-finger</keyword>
<dbReference type="InterPro" id="IPR013087">
    <property type="entry name" value="Znf_C2H2_type"/>
</dbReference>
<sequence length="247" mass="28078">MFNKSLSVEEFLNMENTTKSLTNFNSTQQQLNLHSTQSNNNSNVTIISPFFTKAQPIQMKSCSKYNTSPSFSTLSSSLESTTSYFSTSSLISPPYSPGPTELLLSQKNLNNRFNLAEDLFDTDIDEDVLEFDLIFKNGLNIARCDSVSSQISLDSLPDIIVPSTPPNLSNNCSKEDSLKCLLCNYTFQRKHDLKRHHRTKHLNIRPHKCEHCNKGFGRRDALERHTDVPAPYKCKALYDGRKRRKNS</sequence>
<dbReference type="GO" id="GO:0000981">
    <property type="term" value="F:DNA-binding transcription factor activity, RNA polymerase II-specific"/>
    <property type="evidence" value="ECO:0007669"/>
    <property type="project" value="TreeGrafter"/>
</dbReference>
<dbReference type="PANTHER" id="PTHR24408">
    <property type="entry name" value="ZINC FINGER PROTEIN"/>
    <property type="match status" value="1"/>
</dbReference>
<evidence type="ECO:0000256" key="2">
    <source>
        <dbReference type="ARBA" id="ARBA00022737"/>
    </source>
</evidence>
<reference evidence="7" key="1">
    <citation type="submission" date="2020-05" db="EMBL/GenBank/DDBJ databases">
        <title>Phylogenomic resolution of chytrid fungi.</title>
        <authorList>
            <person name="Stajich J.E."/>
            <person name="Amses K."/>
            <person name="Simmons R."/>
            <person name="Seto K."/>
            <person name="Myers J."/>
            <person name="Bonds A."/>
            <person name="Quandt C.A."/>
            <person name="Barry K."/>
            <person name="Liu P."/>
            <person name="Grigoriev I."/>
            <person name="Longcore J.E."/>
            <person name="James T.Y."/>
        </authorList>
    </citation>
    <scope>NUCLEOTIDE SEQUENCE</scope>
    <source>
        <strain evidence="7">JEL0476</strain>
    </source>
</reference>
<evidence type="ECO:0000256" key="4">
    <source>
        <dbReference type="ARBA" id="ARBA00022833"/>
    </source>
</evidence>
<dbReference type="GO" id="GO:0005634">
    <property type="term" value="C:nucleus"/>
    <property type="evidence" value="ECO:0007669"/>
    <property type="project" value="TreeGrafter"/>
</dbReference>
<dbReference type="InterPro" id="IPR036236">
    <property type="entry name" value="Znf_C2H2_sf"/>
</dbReference>
<dbReference type="GO" id="GO:0043565">
    <property type="term" value="F:sequence-specific DNA binding"/>
    <property type="evidence" value="ECO:0007669"/>
    <property type="project" value="TreeGrafter"/>
</dbReference>
<evidence type="ECO:0000256" key="1">
    <source>
        <dbReference type="ARBA" id="ARBA00022723"/>
    </source>
</evidence>
<dbReference type="SMART" id="SM00355">
    <property type="entry name" value="ZnF_C2H2"/>
    <property type="match status" value="2"/>
</dbReference>
<evidence type="ECO:0000256" key="3">
    <source>
        <dbReference type="ARBA" id="ARBA00022771"/>
    </source>
</evidence>
<proteinExistence type="predicted"/>
<feature type="domain" description="C2H2-type" evidence="6">
    <location>
        <begin position="178"/>
        <end position="206"/>
    </location>
</feature>
<evidence type="ECO:0000313" key="8">
    <source>
        <dbReference type="Proteomes" id="UP001211065"/>
    </source>
</evidence>
<protein>
    <recommendedName>
        <fullName evidence="6">C2H2-type domain-containing protein</fullName>
    </recommendedName>
</protein>
<feature type="domain" description="C2H2-type" evidence="6">
    <location>
        <begin position="207"/>
        <end position="225"/>
    </location>
</feature>
<dbReference type="SUPFAM" id="SSF57667">
    <property type="entry name" value="beta-beta-alpha zinc fingers"/>
    <property type="match status" value="1"/>
</dbReference>
<organism evidence="7 8">
    <name type="scientific">Clydaea vesicula</name>
    <dbReference type="NCBI Taxonomy" id="447962"/>
    <lineage>
        <taxon>Eukaryota</taxon>
        <taxon>Fungi</taxon>
        <taxon>Fungi incertae sedis</taxon>
        <taxon>Chytridiomycota</taxon>
        <taxon>Chytridiomycota incertae sedis</taxon>
        <taxon>Chytridiomycetes</taxon>
        <taxon>Lobulomycetales</taxon>
        <taxon>Lobulomycetaceae</taxon>
        <taxon>Clydaea</taxon>
    </lineage>
</organism>
<keyword evidence="2" id="KW-0677">Repeat</keyword>
<dbReference type="AlphaFoldDB" id="A0AAD5TX67"/>
<dbReference type="PROSITE" id="PS50157">
    <property type="entry name" value="ZINC_FINGER_C2H2_2"/>
    <property type="match status" value="2"/>
</dbReference>
<evidence type="ECO:0000256" key="5">
    <source>
        <dbReference type="PROSITE-ProRule" id="PRU00042"/>
    </source>
</evidence>
<dbReference type="Pfam" id="PF00096">
    <property type="entry name" value="zf-C2H2"/>
    <property type="match status" value="1"/>
</dbReference>
<gene>
    <name evidence="7" type="ORF">HK099_001013</name>
</gene>